<dbReference type="Pfam" id="PF00805">
    <property type="entry name" value="Pentapeptide"/>
    <property type="match status" value="3"/>
</dbReference>
<feature type="transmembrane region" description="Helical" evidence="1">
    <location>
        <begin position="52"/>
        <end position="76"/>
    </location>
</feature>
<keyword evidence="1" id="KW-0472">Membrane</keyword>
<dbReference type="SUPFAM" id="SSF141571">
    <property type="entry name" value="Pentapeptide repeat-like"/>
    <property type="match status" value="2"/>
</dbReference>
<protein>
    <submittedName>
        <fullName evidence="2">Pentapeptide repeat-containing protein</fullName>
    </submittedName>
</protein>
<sequence length="404" mass="43686">MAEVRTPTQDELDALPVDRRVELLELERQRHDRVRDLAESRTERRRQGRHQWINSGVLLIGAVLAGGSLLATAATLRTGQDELRTAKEGQVTDRYTKAVEQLGSGKREVRTAAVYALERIAVDSPRDRLTVRDVLAAFVREHDPAPRVRAAALPEEPDTDVAAALTVLSRRPTDPPTTSSLDLHEIRIPRNFFPNGAKLGGANLSGADLRGANLSIADLRGTNLSGADLREADLNRANLQETNLSRVKLNGAGLRGVDLSRKDLSNVNLHRADLTGVDLSAANLTGADLTGADLSGANLFGARLEGVSLRGVRLRGATLRGAPLYGAPLRDTDLNGADLRDADLGRADLRDASLLKTDLRYAHLSGAKLRGADLRGANLKGVDFEFSEEEIREVAVVDDYTTFG</sequence>
<comment type="caution">
    <text evidence="2">The sequence shown here is derived from an EMBL/GenBank/DDBJ whole genome shotgun (WGS) entry which is preliminary data.</text>
</comment>
<evidence type="ECO:0000256" key="1">
    <source>
        <dbReference type="SAM" id="Phobius"/>
    </source>
</evidence>
<keyword evidence="1" id="KW-0812">Transmembrane</keyword>
<keyword evidence="1" id="KW-1133">Transmembrane helix</keyword>
<reference evidence="2 3" key="1">
    <citation type="submission" date="2019-03" db="EMBL/GenBank/DDBJ databases">
        <title>Draft genome sequences of novel Actinobacteria.</title>
        <authorList>
            <person name="Sahin N."/>
            <person name="Ay H."/>
            <person name="Saygin H."/>
        </authorList>
    </citation>
    <scope>NUCLEOTIDE SEQUENCE [LARGE SCALE GENOMIC DNA]</scope>
    <source>
        <strain evidence="2 3">H3C3</strain>
    </source>
</reference>
<gene>
    <name evidence="2" type="ORF">E1298_40240</name>
</gene>
<dbReference type="EMBL" id="SMKU01000381">
    <property type="protein sequence ID" value="TDD66581.1"/>
    <property type="molecule type" value="Genomic_DNA"/>
</dbReference>
<dbReference type="Proteomes" id="UP000294513">
    <property type="component" value="Unassembled WGS sequence"/>
</dbReference>
<evidence type="ECO:0000313" key="3">
    <source>
        <dbReference type="Proteomes" id="UP000294513"/>
    </source>
</evidence>
<dbReference type="Gene3D" id="2.160.20.80">
    <property type="entry name" value="E3 ubiquitin-protein ligase SopA"/>
    <property type="match status" value="2"/>
</dbReference>
<proteinExistence type="predicted"/>
<keyword evidence="3" id="KW-1185">Reference proteome</keyword>
<organism evidence="2 3">
    <name type="scientific">Actinomadura rubrisoli</name>
    <dbReference type="NCBI Taxonomy" id="2530368"/>
    <lineage>
        <taxon>Bacteria</taxon>
        <taxon>Bacillati</taxon>
        <taxon>Actinomycetota</taxon>
        <taxon>Actinomycetes</taxon>
        <taxon>Streptosporangiales</taxon>
        <taxon>Thermomonosporaceae</taxon>
        <taxon>Actinomadura</taxon>
    </lineage>
</organism>
<name>A0A4R5A403_9ACTN</name>
<dbReference type="AlphaFoldDB" id="A0A4R5A403"/>
<evidence type="ECO:0000313" key="2">
    <source>
        <dbReference type="EMBL" id="TDD66581.1"/>
    </source>
</evidence>
<dbReference type="InterPro" id="IPR001646">
    <property type="entry name" value="5peptide_repeat"/>
</dbReference>
<dbReference type="PANTHER" id="PTHR14136">
    <property type="entry name" value="BTB_POZ DOMAIN-CONTAINING PROTEIN KCTD9"/>
    <property type="match status" value="1"/>
</dbReference>
<dbReference type="InterPro" id="IPR051082">
    <property type="entry name" value="Pentapeptide-BTB/POZ_domain"/>
</dbReference>
<dbReference type="PANTHER" id="PTHR14136:SF17">
    <property type="entry name" value="BTB_POZ DOMAIN-CONTAINING PROTEIN KCTD9"/>
    <property type="match status" value="1"/>
</dbReference>
<accession>A0A4R5A403</accession>